<dbReference type="InterPro" id="IPR036097">
    <property type="entry name" value="HisK_dim/P_sf"/>
</dbReference>
<keyword evidence="4 9" id="KW-0808">Transferase</keyword>
<dbReference type="AlphaFoldDB" id="A0A2U3K7M6"/>
<keyword evidence="6" id="KW-0902">Two-component regulatory system</keyword>
<dbReference type="Pfam" id="PF02518">
    <property type="entry name" value="HATPase_c"/>
    <property type="match status" value="1"/>
</dbReference>
<dbReference type="CDD" id="cd00082">
    <property type="entry name" value="HisKA"/>
    <property type="match status" value="1"/>
</dbReference>
<dbReference type="EC" id="2.7.13.3" evidence="2"/>
<dbReference type="PROSITE" id="PS50109">
    <property type="entry name" value="HIS_KIN"/>
    <property type="match status" value="1"/>
</dbReference>
<dbReference type="SMART" id="SM00388">
    <property type="entry name" value="HisKA"/>
    <property type="match status" value="1"/>
</dbReference>
<evidence type="ECO:0000313" key="9">
    <source>
        <dbReference type="EMBL" id="SPF35674.1"/>
    </source>
</evidence>
<dbReference type="SUPFAM" id="SSF47384">
    <property type="entry name" value="Homodimeric domain of signal transducing histidine kinase"/>
    <property type="match status" value="1"/>
</dbReference>
<dbReference type="Gene3D" id="3.30.565.10">
    <property type="entry name" value="Histidine kinase-like ATPase, C-terminal domain"/>
    <property type="match status" value="1"/>
</dbReference>
<dbReference type="Proteomes" id="UP000238701">
    <property type="component" value="Unassembled WGS sequence"/>
</dbReference>
<dbReference type="SUPFAM" id="SSF55874">
    <property type="entry name" value="ATPase domain of HSP90 chaperone/DNA topoisomerase II/histidine kinase"/>
    <property type="match status" value="1"/>
</dbReference>
<proteinExistence type="predicted"/>
<evidence type="ECO:0000256" key="1">
    <source>
        <dbReference type="ARBA" id="ARBA00000085"/>
    </source>
</evidence>
<evidence type="ECO:0000256" key="4">
    <source>
        <dbReference type="ARBA" id="ARBA00022679"/>
    </source>
</evidence>
<dbReference type="PANTHER" id="PTHR43711">
    <property type="entry name" value="TWO-COMPONENT HISTIDINE KINASE"/>
    <property type="match status" value="1"/>
</dbReference>
<dbReference type="InterPro" id="IPR004358">
    <property type="entry name" value="Sig_transdc_His_kin-like_C"/>
</dbReference>
<organism evidence="9 10">
    <name type="scientific">Candidatus Sulfotelmatobacter kueseliae</name>
    <dbReference type="NCBI Taxonomy" id="2042962"/>
    <lineage>
        <taxon>Bacteria</taxon>
        <taxon>Pseudomonadati</taxon>
        <taxon>Acidobacteriota</taxon>
        <taxon>Terriglobia</taxon>
        <taxon>Terriglobales</taxon>
        <taxon>Candidatus Korobacteraceae</taxon>
        <taxon>Candidatus Sulfotelmatobacter</taxon>
    </lineage>
</organism>
<dbReference type="InterPro" id="IPR003661">
    <property type="entry name" value="HisK_dim/P_dom"/>
</dbReference>
<dbReference type="GO" id="GO:0000155">
    <property type="term" value="F:phosphorelay sensor kinase activity"/>
    <property type="evidence" value="ECO:0007669"/>
    <property type="project" value="InterPro"/>
</dbReference>
<feature type="compositionally biased region" description="Polar residues" evidence="7">
    <location>
        <begin position="1"/>
        <end position="10"/>
    </location>
</feature>
<evidence type="ECO:0000313" key="10">
    <source>
        <dbReference type="Proteomes" id="UP000238701"/>
    </source>
</evidence>
<gene>
    <name evidence="9" type="ORF">SBA1_1420013</name>
</gene>
<evidence type="ECO:0000259" key="8">
    <source>
        <dbReference type="PROSITE" id="PS50109"/>
    </source>
</evidence>
<dbReference type="InterPro" id="IPR036890">
    <property type="entry name" value="HATPase_C_sf"/>
</dbReference>
<feature type="region of interest" description="Disordered" evidence="7">
    <location>
        <begin position="1"/>
        <end position="36"/>
    </location>
</feature>
<keyword evidence="3" id="KW-0597">Phosphoprotein</keyword>
<evidence type="ECO:0000256" key="3">
    <source>
        <dbReference type="ARBA" id="ARBA00022553"/>
    </source>
</evidence>
<dbReference type="PRINTS" id="PR00344">
    <property type="entry name" value="BCTRLSENSOR"/>
</dbReference>
<evidence type="ECO:0000256" key="5">
    <source>
        <dbReference type="ARBA" id="ARBA00022777"/>
    </source>
</evidence>
<dbReference type="InterPro" id="IPR050736">
    <property type="entry name" value="Sensor_HK_Regulatory"/>
</dbReference>
<feature type="compositionally biased region" description="Low complexity" evidence="7">
    <location>
        <begin position="14"/>
        <end position="36"/>
    </location>
</feature>
<evidence type="ECO:0000256" key="2">
    <source>
        <dbReference type="ARBA" id="ARBA00012438"/>
    </source>
</evidence>
<keyword evidence="5 9" id="KW-0418">Kinase</keyword>
<sequence length="309" mass="33752">MATAQKNTCVSEEAGTAAAPNATASSVPPAAADVPSPENLLQEYNELRERFQRTTNALASAAHDLKTPLAILNGYVDLLHSEKLGALTDRQREVLGDMQASGKRLERFIQDFLSFSALETGGLRMQFAPGNINDCLSEVCRLWSGRFQERGLALYFLANEKLPIFPLDAPKVERVVSNLLENACKFTPKGGTVWLHAEPHMWDRRAAALPSAAERRRQNLSHPNSVKVSVSDTGPGIPPEFHVEVFDDFFRLPTSEDQEGMGLGLSIARRLVHGMAGKIWVENDPGGGSKFSFLVPYKPLTAAAKGKGR</sequence>
<dbReference type="InterPro" id="IPR003594">
    <property type="entry name" value="HATPase_dom"/>
</dbReference>
<protein>
    <recommendedName>
        <fullName evidence="2">histidine kinase</fullName>
        <ecNumber evidence="2">2.7.13.3</ecNumber>
    </recommendedName>
</protein>
<evidence type="ECO:0000256" key="7">
    <source>
        <dbReference type="SAM" id="MobiDB-lite"/>
    </source>
</evidence>
<dbReference type="InterPro" id="IPR005467">
    <property type="entry name" value="His_kinase_dom"/>
</dbReference>
<dbReference type="SMART" id="SM00387">
    <property type="entry name" value="HATPase_c"/>
    <property type="match status" value="1"/>
</dbReference>
<feature type="domain" description="Histidine kinase" evidence="8">
    <location>
        <begin position="60"/>
        <end position="299"/>
    </location>
</feature>
<dbReference type="OrthoDB" id="9761263at2"/>
<dbReference type="Gene3D" id="1.10.287.130">
    <property type="match status" value="1"/>
</dbReference>
<dbReference type="EMBL" id="OMOD01000049">
    <property type="protein sequence ID" value="SPF35674.1"/>
    <property type="molecule type" value="Genomic_DNA"/>
</dbReference>
<dbReference type="PANTHER" id="PTHR43711:SF1">
    <property type="entry name" value="HISTIDINE KINASE 1"/>
    <property type="match status" value="1"/>
</dbReference>
<accession>A0A2U3K7M6</accession>
<comment type="catalytic activity">
    <reaction evidence="1">
        <text>ATP + protein L-histidine = ADP + protein N-phospho-L-histidine.</text>
        <dbReference type="EC" id="2.7.13.3"/>
    </reaction>
</comment>
<name>A0A2U3K7M6_9BACT</name>
<reference evidence="10" key="1">
    <citation type="submission" date="2018-02" db="EMBL/GenBank/DDBJ databases">
        <authorList>
            <person name="Hausmann B."/>
        </authorList>
    </citation>
    <scope>NUCLEOTIDE SEQUENCE [LARGE SCALE GENOMIC DNA]</scope>
    <source>
        <strain evidence="10">Peat soil MAG SbA1</strain>
    </source>
</reference>
<evidence type="ECO:0000256" key="6">
    <source>
        <dbReference type="ARBA" id="ARBA00023012"/>
    </source>
</evidence>
<dbReference type="Pfam" id="PF00512">
    <property type="entry name" value="HisKA"/>
    <property type="match status" value="1"/>
</dbReference>
<dbReference type="CDD" id="cd00075">
    <property type="entry name" value="HATPase"/>
    <property type="match status" value="1"/>
</dbReference>